<accession>A0ABV6XUW6</accession>
<keyword evidence="2" id="KW-1185">Reference proteome</keyword>
<dbReference type="PANTHER" id="PTHR34613">
    <property type="entry name" value="SLL0800 PROTEIN"/>
    <property type="match status" value="1"/>
</dbReference>
<evidence type="ECO:0000313" key="1">
    <source>
        <dbReference type="EMBL" id="MFC1441719.1"/>
    </source>
</evidence>
<reference evidence="1 2" key="1">
    <citation type="submission" date="2024-06" db="EMBL/GenBank/DDBJ databases">
        <authorList>
            <person name="Lee S.D."/>
        </authorList>
    </citation>
    <scope>NUCLEOTIDE SEQUENCE [LARGE SCALE GENOMIC DNA]</scope>
    <source>
        <strain evidence="1 2">N1-10</strain>
    </source>
</reference>
<comment type="caution">
    <text evidence="1">The sequence shown here is derived from an EMBL/GenBank/DDBJ whole genome shotgun (WGS) entry which is preliminary data.</text>
</comment>
<dbReference type="EMBL" id="JBEUKS010000010">
    <property type="protein sequence ID" value="MFC1441719.1"/>
    <property type="molecule type" value="Genomic_DNA"/>
</dbReference>
<gene>
    <name evidence="1" type="ORF">ABUW04_26040</name>
</gene>
<organism evidence="1 2">
    <name type="scientific">Streptacidiphilus jeojiensis</name>
    <dbReference type="NCBI Taxonomy" id="3229225"/>
    <lineage>
        <taxon>Bacteria</taxon>
        <taxon>Bacillati</taxon>
        <taxon>Actinomycetota</taxon>
        <taxon>Actinomycetes</taxon>
        <taxon>Kitasatosporales</taxon>
        <taxon>Streptomycetaceae</taxon>
        <taxon>Streptacidiphilus</taxon>
    </lineage>
</organism>
<evidence type="ECO:0000313" key="2">
    <source>
        <dbReference type="Proteomes" id="UP001592581"/>
    </source>
</evidence>
<dbReference type="Proteomes" id="UP001592581">
    <property type="component" value="Unassembled WGS sequence"/>
</dbReference>
<evidence type="ECO:0008006" key="3">
    <source>
        <dbReference type="Google" id="ProtNLM"/>
    </source>
</evidence>
<name>A0ABV6XUW6_9ACTN</name>
<proteinExistence type="predicted"/>
<protein>
    <recommendedName>
        <fullName evidence="3">Transposase/invertase (TIGR01784 family)</fullName>
    </recommendedName>
</protein>
<dbReference type="PANTHER" id="PTHR34613:SF1">
    <property type="entry name" value="SLL6017 PROTEIN"/>
    <property type="match status" value="1"/>
</dbReference>
<dbReference type="RefSeq" id="WP_380566788.1">
    <property type="nucleotide sequence ID" value="NZ_JBEUKS010000010.1"/>
</dbReference>
<sequence length="305" mass="33552">MVSSSHEAMHRIFQEDPGIFARTFAALGIPFPEPIAVSLLPTDLTEIQPLERRVDSLLQIDTASGVSYLLAVEAQGKRDPDKPGNWAYYLAHLYAKYRLAPVLLVTCQDRATARWAAEPVIIGVAGWETLTVRPLVLGPHNVPAITDPAVAAADIPLATFSVITHGRDPNAAAILKALATALKTIDEDTAQIFAELTELGLGTAPAADLWRDLMTVDLDFFRSQTSQRIREEGREQGREQGRAEAQAAAIFEVLTLRGIKVSDRGRRRIADCSEFDLLHQWFRRSLTATTEDDVFSDGDEHSGRL</sequence>